<evidence type="ECO:0000256" key="1">
    <source>
        <dbReference type="ARBA" id="ARBA00001947"/>
    </source>
</evidence>
<keyword evidence="11" id="KW-0482">Metalloprotease</keyword>
<evidence type="ECO:0000256" key="10">
    <source>
        <dbReference type="ARBA" id="ARBA00023026"/>
    </source>
</evidence>
<dbReference type="EMBL" id="JAEAOA010000110">
    <property type="protein sequence ID" value="KAK3598513.1"/>
    <property type="molecule type" value="Genomic_DNA"/>
</dbReference>
<dbReference type="SUPFAM" id="SSF54897">
    <property type="entry name" value="Protease propeptides/inhibitors"/>
    <property type="match status" value="1"/>
</dbReference>
<feature type="chain" id="PRO_5041926249" description="Peptidase M14 domain-containing protein" evidence="15">
    <location>
        <begin position="18"/>
        <end position="417"/>
    </location>
</feature>
<dbReference type="SUPFAM" id="SSF53187">
    <property type="entry name" value="Zn-dependent exopeptidases"/>
    <property type="match status" value="1"/>
</dbReference>
<comment type="caution">
    <text evidence="17">The sequence shown here is derived from an EMBL/GenBank/DDBJ whole genome shotgun (WGS) entry which is preliminary data.</text>
</comment>
<keyword evidence="10" id="KW-0843">Virulence</keyword>
<keyword evidence="18" id="KW-1185">Reference proteome</keyword>
<dbReference type="Proteomes" id="UP001195483">
    <property type="component" value="Unassembled WGS sequence"/>
</dbReference>
<dbReference type="GO" id="GO:0005615">
    <property type="term" value="C:extracellular space"/>
    <property type="evidence" value="ECO:0007669"/>
    <property type="project" value="TreeGrafter"/>
</dbReference>
<keyword evidence="5" id="KW-0645">Protease</keyword>
<dbReference type="SMART" id="SM00631">
    <property type="entry name" value="Zn_pept"/>
    <property type="match status" value="1"/>
</dbReference>
<dbReference type="PROSITE" id="PS52035">
    <property type="entry name" value="PEPTIDASE_M14"/>
    <property type="match status" value="1"/>
</dbReference>
<dbReference type="GO" id="GO:0004181">
    <property type="term" value="F:metallocarboxypeptidase activity"/>
    <property type="evidence" value="ECO:0007669"/>
    <property type="project" value="InterPro"/>
</dbReference>
<evidence type="ECO:0000256" key="3">
    <source>
        <dbReference type="ARBA" id="ARBA00005988"/>
    </source>
</evidence>
<dbReference type="PROSITE" id="PS00133">
    <property type="entry name" value="CARBOXYPEPT_ZN_2"/>
    <property type="match status" value="1"/>
</dbReference>
<evidence type="ECO:0000256" key="11">
    <source>
        <dbReference type="ARBA" id="ARBA00023049"/>
    </source>
</evidence>
<dbReference type="Pfam" id="PF02244">
    <property type="entry name" value="Propep_M14"/>
    <property type="match status" value="1"/>
</dbReference>
<dbReference type="InterPro" id="IPR057247">
    <property type="entry name" value="CARBOXYPEPT_ZN_2"/>
</dbReference>
<feature type="active site" description="Proton donor/acceptor" evidence="14">
    <location>
        <position position="380"/>
    </location>
</feature>
<keyword evidence="13" id="KW-1015">Disulfide bond</keyword>
<evidence type="ECO:0000256" key="9">
    <source>
        <dbReference type="ARBA" id="ARBA00022833"/>
    </source>
</evidence>
<evidence type="ECO:0000313" key="17">
    <source>
        <dbReference type="EMBL" id="KAK3598513.1"/>
    </source>
</evidence>
<evidence type="ECO:0000313" key="18">
    <source>
        <dbReference type="Proteomes" id="UP001195483"/>
    </source>
</evidence>
<organism evidence="17 18">
    <name type="scientific">Potamilus streckersoni</name>
    <dbReference type="NCBI Taxonomy" id="2493646"/>
    <lineage>
        <taxon>Eukaryota</taxon>
        <taxon>Metazoa</taxon>
        <taxon>Spiralia</taxon>
        <taxon>Lophotrochozoa</taxon>
        <taxon>Mollusca</taxon>
        <taxon>Bivalvia</taxon>
        <taxon>Autobranchia</taxon>
        <taxon>Heteroconchia</taxon>
        <taxon>Palaeoheterodonta</taxon>
        <taxon>Unionida</taxon>
        <taxon>Unionoidea</taxon>
        <taxon>Unionidae</taxon>
        <taxon>Ambleminae</taxon>
        <taxon>Lampsilini</taxon>
        <taxon>Potamilus</taxon>
    </lineage>
</organism>
<keyword evidence="8" id="KW-0378">Hydrolase</keyword>
<feature type="signal peptide" evidence="15">
    <location>
        <begin position="1"/>
        <end position="17"/>
    </location>
</feature>
<keyword evidence="7 15" id="KW-0732">Signal</keyword>
<dbReference type="Pfam" id="PF00246">
    <property type="entry name" value="Peptidase_M14"/>
    <property type="match status" value="1"/>
</dbReference>
<keyword evidence="12" id="KW-0865">Zymogen</keyword>
<dbReference type="Gene3D" id="3.40.630.10">
    <property type="entry name" value="Zn peptidases"/>
    <property type="match status" value="1"/>
</dbReference>
<dbReference type="FunFam" id="3.40.630.10:FF:000084">
    <property type="entry name" value="Carboxypeptidase B2"/>
    <property type="match status" value="1"/>
</dbReference>
<dbReference type="InterPro" id="IPR036990">
    <property type="entry name" value="M14A-like_propep"/>
</dbReference>
<dbReference type="Gene3D" id="3.30.70.340">
    <property type="entry name" value="Metallocarboxypeptidase-like"/>
    <property type="match status" value="1"/>
</dbReference>
<reference evidence="17" key="3">
    <citation type="submission" date="2023-05" db="EMBL/GenBank/DDBJ databases">
        <authorList>
            <person name="Smith C.H."/>
        </authorList>
    </citation>
    <scope>NUCLEOTIDE SEQUENCE</scope>
    <source>
        <strain evidence="17">CHS0354</strain>
        <tissue evidence="17">Mantle</tissue>
    </source>
</reference>
<protein>
    <recommendedName>
        <fullName evidence="16">Peptidase M14 domain-containing protein</fullName>
    </recommendedName>
</protein>
<evidence type="ECO:0000259" key="16">
    <source>
        <dbReference type="PROSITE" id="PS52035"/>
    </source>
</evidence>
<name>A0AAE0W1E6_9BIVA</name>
<dbReference type="PRINTS" id="PR00765">
    <property type="entry name" value="CRBOXYPTASEA"/>
</dbReference>
<evidence type="ECO:0000256" key="12">
    <source>
        <dbReference type="ARBA" id="ARBA00023145"/>
    </source>
</evidence>
<evidence type="ECO:0000256" key="13">
    <source>
        <dbReference type="ARBA" id="ARBA00023157"/>
    </source>
</evidence>
<reference evidence="17" key="1">
    <citation type="journal article" date="2021" name="Genome Biol. Evol.">
        <title>A High-Quality Reference Genome for a Parasitic Bivalve with Doubly Uniparental Inheritance (Bivalvia: Unionida).</title>
        <authorList>
            <person name="Smith C.H."/>
        </authorList>
    </citation>
    <scope>NUCLEOTIDE SEQUENCE</scope>
    <source>
        <strain evidence="17">CHS0354</strain>
    </source>
</reference>
<dbReference type="GO" id="GO:0006508">
    <property type="term" value="P:proteolysis"/>
    <property type="evidence" value="ECO:0007669"/>
    <property type="project" value="UniProtKB-KW"/>
</dbReference>
<comment type="similarity">
    <text evidence="3 14">Belongs to the peptidase M14 family.</text>
</comment>
<keyword evidence="4" id="KW-0121">Carboxypeptidase</keyword>
<dbReference type="GO" id="GO:0008270">
    <property type="term" value="F:zinc ion binding"/>
    <property type="evidence" value="ECO:0007669"/>
    <property type="project" value="InterPro"/>
</dbReference>
<evidence type="ECO:0000256" key="6">
    <source>
        <dbReference type="ARBA" id="ARBA00022723"/>
    </source>
</evidence>
<evidence type="ECO:0000256" key="4">
    <source>
        <dbReference type="ARBA" id="ARBA00022645"/>
    </source>
</evidence>
<evidence type="ECO:0000256" key="5">
    <source>
        <dbReference type="ARBA" id="ARBA00022670"/>
    </source>
</evidence>
<keyword evidence="6" id="KW-0479">Metal-binding</keyword>
<keyword evidence="9" id="KW-0862">Zinc</keyword>
<comment type="cofactor">
    <cofactor evidence="1">
        <name>Zn(2+)</name>
        <dbReference type="ChEBI" id="CHEBI:29105"/>
    </cofactor>
</comment>
<dbReference type="AlphaFoldDB" id="A0AAE0W1E6"/>
<dbReference type="CDD" id="cd03860">
    <property type="entry name" value="M14_CP_A-B_like"/>
    <property type="match status" value="1"/>
</dbReference>
<feature type="domain" description="Peptidase M14" evidence="16">
    <location>
        <begin position="117"/>
        <end position="414"/>
    </location>
</feature>
<evidence type="ECO:0000256" key="8">
    <source>
        <dbReference type="ARBA" id="ARBA00022801"/>
    </source>
</evidence>
<dbReference type="InterPro" id="IPR003146">
    <property type="entry name" value="M14A_act_pep"/>
</dbReference>
<evidence type="ECO:0000256" key="2">
    <source>
        <dbReference type="ARBA" id="ARBA00003091"/>
    </source>
</evidence>
<dbReference type="InterPro" id="IPR000834">
    <property type="entry name" value="Peptidase_M14"/>
</dbReference>
<evidence type="ECO:0000256" key="14">
    <source>
        <dbReference type="PROSITE-ProRule" id="PRU01379"/>
    </source>
</evidence>
<proteinExistence type="inferred from homology"/>
<dbReference type="PANTHER" id="PTHR11705:SF143">
    <property type="entry name" value="SLL0236 PROTEIN"/>
    <property type="match status" value="1"/>
</dbReference>
<accession>A0AAE0W1E6</accession>
<evidence type="ECO:0000256" key="7">
    <source>
        <dbReference type="ARBA" id="ARBA00022729"/>
    </source>
</evidence>
<reference evidence="17" key="2">
    <citation type="journal article" date="2021" name="Genome Biol. Evol.">
        <title>Developing a high-quality reference genome for a parasitic bivalve with doubly uniparental inheritance (Bivalvia: Unionida).</title>
        <authorList>
            <person name="Smith C.H."/>
        </authorList>
    </citation>
    <scope>NUCLEOTIDE SEQUENCE</scope>
    <source>
        <strain evidence="17">CHS0354</strain>
        <tissue evidence="17">Mantle</tissue>
    </source>
</reference>
<evidence type="ECO:0000256" key="15">
    <source>
        <dbReference type="SAM" id="SignalP"/>
    </source>
</evidence>
<dbReference type="PANTHER" id="PTHR11705">
    <property type="entry name" value="PROTEASE FAMILY M14 CARBOXYPEPTIDASE A,B"/>
    <property type="match status" value="1"/>
</dbReference>
<sequence length="417" mass="46492">MWRLLILTACLSGLAAAERKSYRSYKLISVQALNETQVKYLQSIHDSENYEVDFFSDPSLIRTTDILVAPWDYGRLNNVLRKAGFNVKVMVEDMQTLIDEEMMEMVASPLNFDYRNNYLTLDQAYLLIDDLASKYSDLITVTTLGYSHQGRPLKQVKISKNTGTSKPAIWIEATTHAREWVSLSVALGIIHNLVNAHGNTEKASLDMLAAFDWYINPVHNPDGYVYTHTTDRLWRKNRQIISGCGSIVGVDLNRNWDVNHGGTGSSASCSSDTFHGGSPFSAPETAALKAAVESTPNVKAFFSFHSYSQLILLPYAYTTATAPNYNVLKLMGDNAANALYEVSKRRFTVGSAAQILYAASGGAYDYFYVRRGIQYSFTYELRPSGIPYFELPAREIAAAIDETWASFVSFAEQIAAV</sequence>
<gene>
    <name evidence="17" type="ORF">CHS0354_001053</name>
</gene>
<comment type="function">
    <text evidence="2">Extracellular metalloprotease that contributes to pathogenicity.</text>
</comment>